<feature type="domain" description="Hemerythrin-like" evidence="5">
    <location>
        <begin position="82"/>
        <end position="218"/>
    </location>
</feature>
<dbReference type="Proteomes" id="UP000253872">
    <property type="component" value="Unassembled WGS sequence"/>
</dbReference>
<dbReference type="STRING" id="1035839.GCA_000238795_00389"/>
<comment type="subcellular location">
    <subcellularLocation>
        <location evidence="1">Cytoplasm</location>
    </subcellularLocation>
</comment>
<dbReference type="PANTHER" id="PTHR36438">
    <property type="entry name" value="IRON-SULFUR CLUSTER REPAIR PROTEIN YTFE"/>
    <property type="match status" value="1"/>
</dbReference>
<evidence type="ECO:0000259" key="5">
    <source>
        <dbReference type="Pfam" id="PF01814"/>
    </source>
</evidence>
<reference evidence="6 7" key="1">
    <citation type="submission" date="2018-05" db="EMBL/GenBank/DDBJ databases">
        <title>Draft Genome Sequences for a Diverse set of 7 Haemophilus Species.</title>
        <authorList>
            <person name="Nichols M."/>
            <person name="Topaz N."/>
            <person name="Wang X."/>
            <person name="Wang X."/>
            <person name="Boxrud D."/>
        </authorList>
    </citation>
    <scope>NUCLEOTIDE SEQUENCE [LARGE SCALE GENOMIC DNA]</scope>
    <source>
        <strain evidence="6 7">C2002001239</strain>
    </source>
</reference>
<keyword evidence="3" id="KW-0479">Metal-binding</keyword>
<dbReference type="Pfam" id="PF01814">
    <property type="entry name" value="Hemerythrin"/>
    <property type="match status" value="1"/>
</dbReference>
<accession>A0A369YEJ9</accession>
<keyword evidence="2" id="KW-0963">Cytoplasm</keyword>
<dbReference type="RefSeq" id="WP_007525560.1">
    <property type="nucleotide sequence ID" value="NZ_CAURJL010000004.1"/>
</dbReference>
<evidence type="ECO:0000256" key="1">
    <source>
        <dbReference type="ARBA" id="ARBA00004496"/>
    </source>
</evidence>
<dbReference type="GO" id="GO:0046872">
    <property type="term" value="F:metal ion binding"/>
    <property type="evidence" value="ECO:0007669"/>
    <property type="project" value="UniProtKB-KW"/>
</dbReference>
<evidence type="ECO:0000256" key="2">
    <source>
        <dbReference type="ARBA" id="ARBA00022490"/>
    </source>
</evidence>
<dbReference type="InterPro" id="IPR019903">
    <property type="entry name" value="RIC_family"/>
</dbReference>
<dbReference type="Gene3D" id="1.20.120.520">
    <property type="entry name" value="nmb1532 protein domain like"/>
    <property type="match status" value="1"/>
</dbReference>
<evidence type="ECO:0000256" key="3">
    <source>
        <dbReference type="ARBA" id="ARBA00022723"/>
    </source>
</evidence>
<evidence type="ECO:0000313" key="7">
    <source>
        <dbReference type="Proteomes" id="UP000253872"/>
    </source>
</evidence>
<dbReference type="InterPro" id="IPR012312">
    <property type="entry name" value="Hemerythrin-like"/>
</dbReference>
<keyword evidence="4" id="KW-0408">Iron</keyword>
<gene>
    <name evidence="6" type="ORF">DPV93_03830</name>
</gene>
<comment type="caution">
    <text evidence="6">The sequence shown here is derived from an EMBL/GenBank/DDBJ whole genome shotgun (WGS) entry which is preliminary data.</text>
</comment>
<sequence length="224" mass="24853">MSYQDLTLGEIATKLPRSTSLFLKLGLDFCCGGKQTLAAAAQAKGLDVSVIEASLAVIAEQPSESTRNWSEAPLAEIVDFIIPRYHNTHREQLPDLIMMAEKVESVHQDHPNCPKGLAYIVRKVYDDLTNHMMKEEQVLFPLIKSGRGPMAAMPISVMESEHDEAGRDLEDIQKLTNNLTPPEGACNTWLTLYAGLKTFSADLMEHVHLENNILFPRALRGDAP</sequence>
<proteinExistence type="predicted"/>
<organism evidence="6 7">
    <name type="scientific">Haemophilus sputorum</name>
    <dbReference type="NCBI Taxonomy" id="1078480"/>
    <lineage>
        <taxon>Bacteria</taxon>
        <taxon>Pseudomonadati</taxon>
        <taxon>Pseudomonadota</taxon>
        <taxon>Gammaproteobacteria</taxon>
        <taxon>Pasteurellales</taxon>
        <taxon>Pasteurellaceae</taxon>
        <taxon>Haemophilus</taxon>
    </lineage>
</organism>
<dbReference type="NCBIfam" id="NF008221">
    <property type="entry name" value="PRK10992.1"/>
    <property type="match status" value="1"/>
</dbReference>
<dbReference type="PANTHER" id="PTHR36438:SF1">
    <property type="entry name" value="IRON-SULFUR CLUSTER REPAIR PROTEIN YTFE"/>
    <property type="match status" value="1"/>
</dbReference>
<dbReference type="GO" id="GO:0005737">
    <property type="term" value="C:cytoplasm"/>
    <property type="evidence" value="ECO:0007669"/>
    <property type="project" value="UniProtKB-SubCell"/>
</dbReference>
<evidence type="ECO:0000313" key="6">
    <source>
        <dbReference type="EMBL" id="RDE73229.1"/>
    </source>
</evidence>
<dbReference type="Pfam" id="PF04405">
    <property type="entry name" value="ScdA_N"/>
    <property type="match status" value="1"/>
</dbReference>
<protein>
    <submittedName>
        <fullName evidence="6">Iron-sulfur cluster repair protein YtfE</fullName>
    </submittedName>
</protein>
<dbReference type="AlphaFoldDB" id="A0A369YEJ9"/>
<name>A0A369YEJ9_9PAST</name>
<dbReference type="EMBL" id="QEPN01000002">
    <property type="protein sequence ID" value="RDE73229.1"/>
    <property type="molecule type" value="Genomic_DNA"/>
</dbReference>
<dbReference type="NCBIfam" id="TIGR03652">
    <property type="entry name" value="FeS_repair_RIC"/>
    <property type="match status" value="1"/>
</dbReference>
<evidence type="ECO:0000256" key="4">
    <source>
        <dbReference type="ARBA" id="ARBA00023004"/>
    </source>
</evidence>